<evidence type="ECO:0000313" key="3">
    <source>
        <dbReference type="Proteomes" id="UP000006702"/>
    </source>
</evidence>
<dbReference type="VEuPathDB" id="FungiDB:NFIA_027320"/>
<dbReference type="AlphaFoldDB" id="A1DCU8"/>
<dbReference type="EMBL" id="DS027695">
    <property type="protein sequence ID" value="EAW19658.1"/>
    <property type="molecule type" value="Genomic_DNA"/>
</dbReference>
<evidence type="ECO:0000256" key="1">
    <source>
        <dbReference type="SAM" id="MobiDB-lite"/>
    </source>
</evidence>
<dbReference type="HOGENOM" id="CLU_1806700_0_0_1"/>
<dbReference type="Pfam" id="PF12511">
    <property type="entry name" value="DUF3716"/>
    <property type="match status" value="1"/>
</dbReference>
<dbReference type="GeneID" id="4588029"/>
<keyword evidence="3" id="KW-1185">Reference proteome</keyword>
<sequence length="143" mass="15368">MWVAPIYQGESLLCIVGPEYDSSGTTRAFFQGSCANCLWNGKSAKCDYYLSRTQGWNSDDDVTILQAGGLLQALGSGRVLKDIPPKVEEIADDTVEKQSTASGTMRTPRKTTAPATETFSEADPSGSCEDDLLMFLTSATRPG</sequence>
<organism evidence="2 3">
    <name type="scientific">Neosartorya fischeri (strain ATCC 1020 / DSM 3700 / CBS 544.65 / FGSC A1164 / JCM 1740 / NRRL 181 / WB 181)</name>
    <name type="common">Aspergillus fischerianus</name>
    <dbReference type="NCBI Taxonomy" id="331117"/>
    <lineage>
        <taxon>Eukaryota</taxon>
        <taxon>Fungi</taxon>
        <taxon>Dikarya</taxon>
        <taxon>Ascomycota</taxon>
        <taxon>Pezizomycotina</taxon>
        <taxon>Eurotiomycetes</taxon>
        <taxon>Eurotiomycetidae</taxon>
        <taxon>Eurotiales</taxon>
        <taxon>Aspergillaceae</taxon>
        <taxon>Aspergillus</taxon>
        <taxon>Aspergillus subgen. Fumigati</taxon>
    </lineage>
</organism>
<gene>
    <name evidence="2" type="ORF">NFIA_027320</name>
</gene>
<dbReference type="Proteomes" id="UP000006702">
    <property type="component" value="Unassembled WGS sequence"/>
</dbReference>
<dbReference type="InterPro" id="IPR022190">
    <property type="entry name" value="DUF3716"/>
</dbReference>
<dbReference type="RefSeq" id="XP_001261555.1">
    <property type="nucleotide sequence ID" value="XM_001261554.1"/>
</dbReference>
<dbReference type="KEGG" id="nfi:NFIA_027320"/>
<name>A1DCU8_NEOFI</name>
<feature type="region of interest" description="Disordered" evidence="1">
    <location>
        <begin position="94"/>
        <end position="127"/>
    </location>
</feature>
<reference evidence="3" key="1">
    <citation type="journal article" date="2008" name="PLoS Genet.">
        <title>Genomic islands in the pathogenic filamentous fungus Aspergillus fumigatus.</title>
        <authorList>
            <person name="Fedorova N.D."/>
            <person name="Khaldi N."/>
            <person name="Joardar V.S."/>
            <person name="Maiti R."/>
            <person name="Amedeo P."/>
            <person name="Anderson M.J."/>
            <person name="Crabtree J."/>
            <person name="Silva J.C."/>
            <person name="Badger J.H."/>
            <person name="Albarraq A."/>
            <person name="Angiuoli S."/>
            <person name="Bussey H."/>
            <person name="Bowyer P."/>
            <person name="Cotty P.J."/>
            <person name="Dyer P.S."/>
            <person name="Egan A."/>
            <person name="Galens K."/>
            <person name="Fraser-Liggett C.M."/>
            <person name="Haas B.J."/>
            <person name="Inman J.M."/>
            <person name="Kent R."/>
            <person name="Lemieux S."/>
            <person name="Malavazi I."/>
            <person name="Orvis J."/>
            <person name="Roemer T."/>
            <person name="Ronning C.M."/>
            <person name="Sundaram J.P."/>
            <person name="Sutton G."/>
            <person name="Turner G."/>
            <person name="Venter J.C."/>
            <person name="White O.R."/>
            <person name="Whitty B.R."/>
            <person name="Youngman P."/>
            <person name="Wolfe K.H."/>
            <person name="Goldman G.H."/>
            <person name="Wortman J.R."/>
            <person name="Jiang B."/>
            <person name="Denning D.W."/>
            <person name="Nierman W.C."/>
        </authorList>
    </citation>
    <scope>NUCLEOTIDE SEQUENCE [LARGE SCALE GENOMIC DNA]</scope>
    <source>
        <strain evidence="3">ATCC 1020 / DSM 3700 / CBS 544.65 / FGSC A1164 / JCM 1740 / NRRL 181 / WB 181</strain>
    </source>
</reference>
<protein>
    <submittedName>
        <fullName evidence="2">Uncharacterized protein</fullName>
    </submittedName>
</protein>
<dbReference type="OrthoDB" id="4508991at2759"/>
<proteinExistence type="predicted"/>
<evidence type="ECO:0000313" key="2">
    <source>
        <dbReference type="EMBL" id="EAW19658.1"/>
    </source>
</evidence>
<accession>A1DCU8</accession>
<dbReference type="OMA" id="ACANCLW"/>